<protein>
    <recommendedName>
        <fullName evidence="3">DUF2591 domain-containing protein</fullName>
    </recommendedName>
</protein>
<evidence type="ECO:0008006" key="3">
    <source>
        <dbReference type="Google" id="ProtNLM"/>
    </source>
</evidence>
<accession>A0A437M7P2</accession>
<name>A0A437M7P2_9SPHN</name>
<dbReference type="RefSeq" id="WP_127742651.1">
    <property type="nucleotide sequence ID" value="NZ_SACN01000001.1"/>
</dbReference>
<organism evidence="1 2">
    <name type="scientific">Sphingomonas crocodyli</name>
    <dbReference type="NCBI Taxonomy" id="1979270"/>
    <lineage>
        <taxon>Bacteria</taxon>
        <taxon>Pseudomonadati</taxon>
        <taxon>Pseudomonadota</taxon>
        <taxon>Alphaproteobacteria</taxon>
        <taxon>Sphingomonadales</taxon>
        <taxon>Sphingomonadaceae</taxon>
        <taxon>Sphingomonas</taxon>
    </lineage>
</organism>
<reference evidence="1 2" key="1">
    <citation type="submission" date="2019-01" db="EMBL/GenBank/DDBJ databases">
        <authorList>
            <person name="Chen W.-M."/>
        </authorList>
    </citation>
    <scope>NUCLEOTIDE SEQUENCE [LARGE SCALE GENOMIC DNA]</scope>
    <source>
        <strain evidence="1 2">CCP-7</strain>
    </source>
</reference>
<dbReference type="OrthoDB" id="7586207at2"/>
<evidence type="ECO:0000313" key="1">
    <source>
        <dbReference type="EMBL" id="RVT93738.1"/>
    </source>
</evidence>
<proteinExistence type="predicted"/>
<dbReference type="EMBL" id="SACN01000001">
    <property type="protein sequence ID" value="RVT93738.1"/>
    <property type="molecule type" value="Genomic_DNA"/>
</dbReference>
<comment type="caution">
    <text evidence="1">The sequence shown here is derived from an EMBL/GenBank/DDBJ whole genome shotgun (WGS) entry which is preliminary data.</text>
</comment>
<sequence length="122" mass="13143">MPDDLMALAERVEGLSGPDREVDADVALTQGWHECNGDNWIGPRGEIVVPHYTASLDVAMTLVPEPRKWSITAGHYGDWQACVWAIDDFQLDWHSAATPALALTSAALKARARASQSGVASS</sequence>
<dbReference type="Proteomes" id="UP000282971">
    <property type="component" value="Unassembled WGS sequence"/>
</dbReference>
<evidence type="ECO:0000313" key="2">
    <source>
        <dbReference type="Proteomes" id="UP000282971"/>
    </source>
</evidence>
<dbReference type="AlphaFoldDB" id="A0A437M7P2"/>
<keyword evidence="2" id="KW-1185">Reference proteome</keyword>
<gene>
    <name evidence="1" type="ORF">EOD43_07690</name>
</gene>